<dbReference type="Pfam" id="PF03707">
    <property type="entry name" value="MHYT"/>
    <property type="match status" value="2"/>
</dbReference>
<evidence type="ECO:0000259" key="3">
    <source>
        <dbReference type="PROSITE" id="PS50887"/>
    </source>
</evidence>
<dbReference type="PROSITE" id="PS50883">
    <property type="entry name" value="EAL"/>
    <property type="match status" value="1"/>
</dbReference>
<dbReference type="PANTHER" id="PTHR44757:SF2">
    <property type="entry name" value="BIOFILM ARCHITECTURE MAINTENANCE PROTEIN MBAA"/>
    <property type="match status" value="1"/>
</dbReference>
<name>A0ABX8TG88_9CAUL</name>
<feature type="transmembrane region" description="Helical" evidence="1">
    <location>
        <begin position="108"/>
        <end position="128"/>
    </location>
</feature>
<evidence type="ECO:0000256" key="1">
    <source>
        <dbReference type="PROSITE-ProRule" id="PRU00244"/>
    </source>
</evidence>
<dbReference type="CDD" id="cd01948">
    <property type="entry name" value="EAL"/>
    <property type="match status" value="1"/>
</dbReference>
<evidence type="ECO:0000313" key="5">
    <source>
        <dbReference type="EMBL" id="QYC09107.1"/>
    </source>
</evidence>
<feature type="transmembrane region" description="Helical" evidence="1">
    <location>
        <begin position="83"/>
        <end position="101"/>
    </location>
</feature>
<dbReference type="InterPro" id="IPR005330">
    <property type="entry name" value="MHYT_dom"/>
</dbReference>
<dbReference type="InterPro" id="IPR052155">
    <property type="entry name" value="Biofilm_reg_signaling"/>
</dbReference>
<dbReference type="Pfam" id="PF00990">
    <property type="entry name" value="GGDEF"/>
    <property type="match status" value="1"/>
</dbReference>
<feature type="domain" description="MHYT" evidence="4">
    <location>
        <begin position="11"/>
        <end position="197"/>
    </location>
</feature>
<feature type="transmembrane region" description="Helical" evidence="1">
    <location>
        <begin position="213"/>
        <end position="236"/>
    </location>
</feature>
<dbReference type="PROSITE" id="PS50924">
    <property type="entry name" value="MHYT"/>
    <property type="match status" value="1"/>
</dbReference>
<keyword evidence="1" id="KW-0472">Membrane</keyword>
<dbReference type="Proteomes" id="UP000824334">
    <property type="component" value="Chromosome"/>
</dbReference>
<keyword evidence="6" id="KW-1185">Reference proteome</keyword>
<accession>A0ABX8TG88</accession>
<evidence type="ECO:0000313" key="6">
    <source>
        <dbReference type="Proteomes" id="UP000824334"/>
    </source>
</evidence>
<feature type="transmembrane region" description="Helical" evidence="1">
    <location>
        <begin position="12"/>
        <end position="34"/>
    </location>
</feature>
<keyword evidence="1" id="KW-1133">Transmembrane helix</keyword>
<dbReference type="Pfam" id="PF00563">
    <property type="entry name" value="EAL"/>
    <property type="match status" value="1"/>
</dbReference>
<evidence type="ECO:0000259" key="4">
    <source>
        <dbReference type="PROSITE" id="PS50924"/>
    </source>
</evidence>
<sequence length="796" mass="85769">MRFFSCLVEDHNLWLVFIAAILCLLGSLVATRLFQKLRFAEKGGRLAWAFMGAIATGATIWCTHFVAMIAYQPGVDVTYEPGLTGVSLGIAICGSALALWFGSRQMRFAAPIGGVLFGLAVTLMHYIGMKAFAAEAVIHWSPEYVAASIIGAVVFGGLAFEVARRAGRSGSTRPAALLMVGGIVTLHFTGMAAMIVIPFAPNVGDITGQEANLVMAFAVAGVGLLVLGTGVSSHALDLQSRAQARQRLAHLVEGSVDGMVVEQGGVILAANAAFADLVGADHEALIGGDLSKWLPERNQLGVGVLTQSALHLDEGRLVPVEVAVRRDGGEANTAPLMIYAVRDLRARLAQERRIAHLARNDSLTGLPNRTSFLELLTKQTADAGVAHKVALLAIDLDRFKEVNDIHGHAAGDQLLVRIGERMKACLKPGEFIARLGGDEFVAVMQIAQREDALGLADRLRVAITEPVDLGHADVMCGASVGIAIWPDDAAEPSALINDADLAMYRAKASLTTDVCFYEEEMDKAVRERRRLVQQLREALDQDQFSLNWQVQASAETGEVTGYEVLLRWIQPDGTFVSPAEFIPLAEESGLILPIGEWVLRKACAEAALWEAPYKIAVNLSPIQLGHVDLPRLVHQILMETGLAPHRLELEITETAMIADLDRTTHILRQLKLLGVSIAMDDFGTGYSSLSTLRAFPFDKIKLDRSFMSELDGGPQSAAIIRAVLALGESLDIPVLAEGVETLEQLSFLRDQGCDEVQGYLLGRPKPVADSQLQDEALTMWNGEKIVFIAEAASEAA</sequence>
<feature type="domain" description="EAL" evidence="2">
    <location>
        <begin position="528"/>
        <end position="778"/>
    </location>
</feature>
<reference evidence="5 6" key="1">
    <citation type="submission" date="2021-07" db="EMBL/GenBank/DDBJ databases">
        <title>Isolation and characterization of bacteria from a gold mining with a capacity of golden bioaccumulation.</title>
        <authorList>
            <person name="Yang X.J."/>
        </authorList>
    </citation>
    <scope>NUCLEOTIDE SEQUENCE [LARGE SCALE GENOMIC DNA]</scope>
    <source>
        <strain evidence="5 6">Au29</strain>
    </source>
</reference>
<dbReference type="EMBL" id="CP080034">
    <property type="protein sequence ID" value="QYC09107.1"/>
    <property type="molecule type" value="Genomic_DNA"/>
</dbReference>
<proteinExistence type="predicted"/>
<feature type="domain" description="GGDEF" evidence="3">
    <location>
        <begin position="387"/>
        <end position="519"/>
    </location>
</feature>
<dbReference type="PANTHER" id="PTHR44757">
    <property type="entry name" value="DIGUANYLATE CYCLASE DGCP"/>
    <property type="match status" value="1"/>
</dbReference>
<dbReference type="InterPro" id="IPR001633">
    <property type="entry name" value="EAL_dom"/>
</dbReference>
<gene>
    <name evidence="5" type="ORF">KWG56_10730</name>
</gene>
<keyword evidence="1" id="KW-0812">Transmembrane</keyword>
<feature type="transmembrane region" description="Helical" evidence="1">
    <location>
        <begin position="46"/>
        <end position="71"/>
    </location>
</feature>
<dbReference type="CDD" id="cd01949">
    <property type="entry name" value="GGDEF"/>
    <property type="match status" value="1"/>
</dbReference>
<dbReference type="InterPro" id="IPR000160">
    <property type="entry name" value="GGDEF_dom"/>
</dbReference>
<dbReference type="SMART" id="SM00052">
    <property type="entry name" value="EAL"/>
    <property type="match status" value="1"/>
</dbReference>
<dbReference type="PROSITE" id="PS50887">
    <property type="entry name" value="GGDEF"/>
    <property type="match status" value="1"/>
</dbReference>
<dbReference type="NCBIfam" id="TIGR00254">
    <property type="entry name" value="GGDEF"/>
    <property type="match status" value="1"/>
</dbReference>
<evidence type="ECO:0000259" key="2">
    <source>
        <dbReference type="PROSITE" id="PS50883"/>
    </source>
</evidence>
<dbReference type="SMART" id="SM00267">
    <property type="entry name" value="GGDEF"/>
    <property type="match status" value="1"/>
</dbReference>
<feature type="transmembrane region" description="Helical" evidence="1">
    <location>
        <begin position="144"/>
        <end position="163"/>
    </location>
</feature>
<protein>
    <submittedName>
        <fullName evidence="5">EAL domain-containing protein</fullName>
    </submittedName>
</protein>
<organism evidence="5 6">
    <name type="scientific">Brevundimonas nasdae</name>
    <dbReference type="NCBI Taxonomy" id="172043"/>
    <lineage>
        <taxon>Bacteria</taxon>
        <taxon>Pseudomonadati</taxon>
        <taxon>Pseudomonadota</taxon>
        <taxon>Alphaproteobacteria</taxon>
        <taxon>Caulobacterales</taxon>
        <taxon>Caulobacteraceae</taxon>
        <taxon>Brevundimonas</taxon>
    </lineage>
</organism>
<feature type="transmembrane region" description="Helical" evidence="1">
    <location>
        <begin position="175"/>
        <end position="201"/>
    </location>
</feature>